<evidence type="ECO:0000256" key="1">
    <source>
        <dbReference type="ARBA" id="ARBA00007665"/>
    </source>
</evidence>
<feature type="domain" description="Impact N-terminal" evidence="2">
    <location>
        <begin position="19"/>
        <end position="124"/>
    </location>
</feature>
<dbReference type="PANTHER" id="PTHR16301">
    <property type="entry name" value="IMPACT-RELATED"/>
    <property type="match status" value="1"/>
</dbReference>
<dbReference type="Gene3D" id="3.30.230.30">
    <property type="entry name" value="Impact, N-terminal domain"/>
    <property type="match status" value="1"/>
</dbReference>
<evidence type="ECO:0000313" key="3">
    <source>
        <dbReference type="EMBL" id="GLR15484.1"/>
    </source>
</evidence>
<dbReference type="InterPro" id="IPR020568">
    <property type="entry name" value="Ribosomal_Su5_D2-typ_SF"/>
</dbReference>
<evidence type="ECO:0000313" key="4">
    <source>
        <dbReference type="Proteomes" id="UP001156666"/>
    </source>
</evidence>
<proteinExistence type="inferred from homology"/>
<dbReference type="AlphaFoldDB" id="A0AA37SL19"/>
<dbReference type="InterPro" id="IPR036956">
    <property type="entry name" value="Impact_N_sf"/>
</dbReference>
<dbReference type="PANTHER" id="PTHR16301:SF20">
    <property type="entry name" value="IMPACT FAMILY MEMBER YIGZ"/>
    <property type="match status" value="1"/>
</dbReference>
<gene>
    <name evidence="3" type="ORF">GCM10007940_00990</name>
</gene>
<reference evidence="3" key="1">
    <citation type="journal article" date="2014" name="Int. J. Syst. Evol. Microbiol.">
        <title>Complete genome sequence of Corynebacterium casei LMG S-19264T (=DSM 44701T), isolated from a smear-ripened cheese.</title>
        <authorList>
            <consortium name="US DOE Joint Genome Institute (JGI-PGF)"/>
            <person name="Walter F."/>
            <person name="Albersmeier A."/>
            <person name="Kalinowski J."/>
            <person name="Ruckert C."/>
        </authorList>
    </citation>
    <scope>NUCLEOTIDE SEQUENCE</scope>
    <source>
        <strain evidence="3">NBRC 108769</strain>
    </source>
</reference>
<protein>
    <recommendedName>
        <fullName evidence="2">Impact N-terminal domain-containing protein</fullName>
    </recommendedName>
</protein>
<dbReference type="GO" id="GO:0006446">
    <property type="term" value="P:regulation of translational initiation"/>
    <property type="evidence" value="ECO:0007669"/>
    <property type="project" value="TreeGrafter"/>
</dbReference>
<dbReference type="InterPro" id="IPR001498">
    <property type="entry name" value="Impact_N"/>
</dbReference>
<dbReference type="PROSITE" id="PS00910">
    <property type="entry name" value="UPF0029"/>
    <property type="match status" value="1"/>
</dbReference>
<name>A0AA37SL19_9BACT</name>
<comment type="caution">
    <text evidence="3">The sequence shown here is derived from an EMBL/GenBank/DDBJ whole genome shotgun (WGS) entry which is preliminary data.</text>
</comment>
<dbReference type="RefSeq" id="WP_235292376.1">
    <property type="nucleotide sequence ID" value="NZ_BSOH01000001.1"/>
</dbReference>
<sequence>MIDHYHTIKSEAEALLKEKSSKFYAYAYPVASTDDIEECLNNLKKSHLKARHYCYAYILGADKLMFRANDDGEPSGTAGRPIMGQLEKRNLTNTLVVVVRYFGGTKLGTSGLIKAYKESAAMALDQAQIIEEFITGYITITSSYEEVGKVMNIVSSLNLSITDTTYEADAKIKVKLRLSEIAPMVYQLKAKFLNRSIEDITEETEVENITFTVHDE</sequence>
<dbReference type="EMBL" id="BSOH01000001">
    <property type="protein sequence ID" value="GLR15484.1"/>
    <property type="molecule type" value="Genomic_DNA"/>
</dbReference>
<comment type="similarity">
    <text evidence="1">Belongs to the IMPACT family.</text>
</comment>
<accession>A0AA37SL19</accession>
<organism evidence="3 4">
    <name type="scientific">Portibacter lacus</name>
    <dbReference type="NCBI Taxonomy" id="1099794"/>
    <lineage>
        <taxon>Bacteria</taxon>
        <taxon>Pseudomonadati</taxon>
        <taxon>Bacteroidota</taxon>
        <taxon>Saprospiria</taxon>
        <taxon>Saprospirales</taxon>
        <taxon>Haliscomenobacteraceae</taxon>
        <taxon>Portibacter</taxon>
    </lineage>
</organism>
<dbReference type="InterPro" id="IPR020569">
    <property type="entry name" value="UPF0029_Impact_CS"/>
</dbReference>
<keyword evidence="4" id="KW-1185">Reference proteome</keyword>
<dbReference type="InterPro" id="IPR023582">
    <property type="entry name" value="Impact"/>
</dbReference>
<reference evidence="3" key="2">
    <citation type="submission" date="2023-01" db="EMBL/GenBank/DDBJ databases">
        <title>Draft genome sequence of Portibacter lacus strain NBRC 108769.</title>
        <authorList>
            <person name="Sun Q."/>
            <person name="Mori K."/>
        </authorList>
    </citation>
    <scope>NUCLEOTIDE SEQUENCE</scope>
    <source>
        <strain evidence="3">NBRC 108769</strain>
    </source>
</reference>
<dbReference type="SUPFAM" id="SSF54211">
    <property type="entry name" value="Ribosomal protein S5 domain 2-like"/>
    <property type="match status" value="1"/>
</dbReference>
<dbReference type="GO" id="GO:0005737">
    <property type="term" value="C:cytoplasm"/>
    <property type="evidence" value="ECO:0007669"/>
    <property type="project" value="TreeGrafter"/>
</dbReference>
<dbReference type="Pfam" id="PF01205">
    <property type="entry name" value="Impact_N"/>
    <property type="match status" value="1"/>
</dbReference>
<dbReference type="Proteomes" id="UP001156666">
    <property type="component" value="Unassembled WGS sequence"/>
</dbReference>
<evidence type="ECO:0000259" key="2">
    <source>
        <dbReference type="Pfam" id="PF01205"/>
    </source>
</evidence>